<dbReference type="InParanoid" id="A0A1Y2D5H4"/>
<name>A0A1Y2D5H4_9PEZI</name>
<evidence type="ECO:0000313" key="1">
    <source>
        <dbReference type="EMBL" id="ORY54548.1"/>
    </source>
</evidence>
<dbReference type="GeneID" id="63777807"/>
<dbReference type="Proteomes" id="UP000193689">
    <property type="component" value="Unassembled WGS sequence"/>
</dbReference>
<reference evidence="1 2" key="1">
    <citation type="submission" date="2016-07" db="EMBL/GenBank/DDBJ databases">
        <title>Pervasive Adenine N6-methylation of Active Genes in Fungi.</title>
        <authorList>
            <consortium name="DOE Joint Genome Institute"/>
            <person name="Mondo S.J."/>
            <person name="Dannebaum R.O."/>
            <person name="Kuo R.C."/>
            <person name="Labutti K."/>
            <person name="Haridas S."/>
            <person name="Kuo A."/>
            <person name="Salamov A."/>
            <person name="Ahrendt S.R."/>
            <person name="Lipzen A."/>
            <person name="Sullivan W."/>
            <person name="Andreopoulos W.B."/>
            <person name="Clum A."/>
            <person name="Lindquist E."/>
            <person name="Daum C."/>
            <person name="Ramamoorthy G.K."/>
            <person name="Gryganskyi A."/>
            <person name="Culley D."/>
            <person name="Magnuson J.K."/>
            <person name="James T.Y."/>
            <person name="O'Malley M.A."/>
            <person name="Stajich J.E."/>
            <person name="Spatafora J.W."/>
            <person name="Visel A."/>
            <person name="Grigoriev I.V."/>
        </authorList>
    </citation>
    <scope>NUCLEOTIDE SEQUENCE [LARGE SCALE GENOMIC DNA]</scope>
    <source>
        <strain evidence="1 2">CBS 129021</strain>
    </source>
</reference>
<proteinExistence type="predicted"/>
<comment type="caution">
    <text evidence="1">The sequence shown here is derived from an EMBL/GenBank/DDBJ whole genome shotgun (WGS) entry which is preliminary data.</text>
</comment>
<evidence type="ECO:0000313" key="2">
    <source>
        <dbReference type="Proteomes" id="UP000193689"/>
    </source>
</evidence>
<accession>A0A1Y2D5H4</accession>
<dbReference type="AlphaFoldDB" id="A0A1Y2D5H4"/>
<dbReference type="EMBL" id="MCFJ01000033">
    <property type="protein sequence ID" value="ORY54548.1"/>
    <property type="molecule type" value="Genomic_DNA"/>
</dbReference>
<gene>
    <name evidence="1" type="ORF">BCR38DRAFT_453421</name>
</gene>
<sequence length="53" mass="5712">MNAVSNPQVSCSALFDSALPSISSPTCHDRLSNCLTVVTNSFTGRCSHKRTNR</sequence>
<protein>
    <submittedName>
        <fullName evidence="1">Uncharacterized protein</fullName>
    </submittedName>
</protein>
<keyword evidence="2" id="KW-1185">Reference proteome</keyword>
<organism evidence="1 2">
    <name type="scientific">Pseudomassariella vexata</name>
    <dbReference type="NCBI Taxonomy" id="1141098"/>
    <lineage>
        <taxon>Eukaryota</taxon>
        <taxon>Fungi</taxon>
        <taxon>Dikarya</taxon>
        <taxon>Ascomycota</taxon>
        <taxon>Pezizomycotina</taxon>
        <taxon>Sordariomycetes</taxon>
        <taxon>Xylariomycetidae</taxon>
        <taxon>Amphisphaeriales</taxon>
        <taxon>Pseudomassariaceae</taxon>
        <taxon>Pseudomassariella</taxon>
    </lineage>
</organism>
<dbReference type="RefSeq" id="XP_040709236.1">
    <property type="nucleotide sequence ID" value="XM_040861595.1"/>
</dbReference>